<reference evidence="7 8" key="1">
    <citation type="submission" date="2017-06" db="EMBL/GenBank/DDBJ databases">
        <title>Genome sequencing of cyanobaciteial culture collection at National Institute for Environmental Studies (NIES).</title>
        <authorList>
            <person name="Hirose Y."/>
            <person name="Shimura Y."/>
            <person name="Fujisawa T."/>
            <person name="Nakamura Y."/>
            <person name="Kawachi M."/>
        </authorList>
    </citation>
    <scope>NUCLEOTIDE SEQUENCE [LARGE SCALE GENOMIC DNA]</scope>
    <source>
        <strain evidence="7 8">NIES-267</strain>
    </source>
</reference>
<dbReference type="NCBIfam" id="TIGR00013">
    <property type="entry name" value="taut"/>
    <property type="match status" value="1"/>
</dbReference>
<feature type="domain" description="4-oxalocrotonate tautomerase-like" evidence="6">
    <location>
        <begin position="2"/>
        <end position="60"/>
    </location>
</feature>
<evidence type="ECO:0000256" key="2">
    <source>
        <dbReference type="ARBA" id="ARBA00023235"/>
    </source>
</evidence>
<evidence type="ECO:0000313" key="7">
    <source>
        <dbReference type="EMBL" id="BAY86159.1"/>
    </source>
</evidence>
<comment type="similarity">
    <text evidence="1 4">Belongs to the 4-oxalocrotonate tautomerase family.</text>
</comment>
<gene>
    <name evidence="7" type="ORF">NIES267_56650</name>
</gene>
<dbReference type="EC" id="5.3.2.-" evidence="4"/>
<feature type="region of interest" description="Disordered" evidence="5">
    <location>
        <begin position="52"/>
        <end position="71"/>
    </location>
</feature>
<proteinExistence type="inferred from homology"/>
<evidence type="ECO:0000256" key="3">
    <source>
        <dbReference type="PIRSR" id="PIRSR618191-1"/>
    </source>
</evidence>
<dbReference type="GO" id="GO:0016853">
    <property type="term" value="F:isomerase activity"/>
    <property type="evidence" value="ECO:0007669"/>
    <property type="project" value="UniProtKB-UniRule"/>
</dbReference>
<dbReference type="PANTHER" id="PTHR35530:SF1">
    <property type="entry name" value="2-HYDROXYMUCONATE TAUTOMERASE"/>
    <property type="match status" value="1"/>
</dbReference>
<name>A0A1Z4LY60_9CYAN</name>
<protein>
    <recommendedName>
        <fullName evidence="4">Tautomerase</fullName>
        <ecNumber evidence="4">5.3.2.-</ecNumber>
    </recommendedName>
</protein>
<accession>A0A1Z4LY60</accession>
<organism evidence="7 8">
    <name type="scientific">Calothrix parasitica NIES-267</name>
    <dbReference type="NCBI Taxonomy" id="1973488"/>
    <lineage>
        <taxon>Bacteria</taxon>
        <taxon>Bacillati</taxon>
        <taxon>Cyanobacteriota</taxon>
        <taxon>Cyanophyceae</taxon>
        <taxon>Nostocales</taxon>
        <taxon>Calotrichaceae</taxon>
        <taxon>Calothrix</taxon>
    </lineage>
</organism>
<sequence length="71" mass="8055">MPFITIQIAKGHSIEKKRELAKAITDAMVSTMGTKPEWVTIHIDEFERDNWSVGGTLHSDKHKGRHEEKGV</sequence>
<evidence type="ECO:0000256" key="5">
    <source>
        <dbReference type="SAM" id="MobiDB-lite"/>
    </source>
</evidence>
<dbReference type="Proteomes" id="UP000218418">
    <property type="component" value="Chromosome"/>
</dbReference>
<dbReference type="OrthoDB" id="9799841at2"/>
<dbReference type="Pfam" id="PF01361">
    <property type="entry name" value="Tautomerase"/>
    <property type="match status" value="1"/>
</dbReference>
<dbReference type="AlphaFoldDB" id="A0A1Z4LY60"/>
<evidence type="ECO:0000256" key="1">
    <source>
        <dbReference type="ARBA" id="ARBA00006723"/>
    </source>
</evidence>
<evidence type="ECO:0000313" key="8">
    <source>
        <dbReference type="Proteomes" id="UP000218418"/>
    </source>
</evidence>
<evidence type="ECO:0000259" key="6">
    <source>
        <dbReference type="Pfam" id="PF01361"/>
    </source>
</evidence>
<evidence type="ECO:0000256" key="4">
    <source>
        <dbReference type="RuleBase" id="RU362032"/>
    </source>
</evidence>
<dbReference type="EMBL" id="AP018227">
    <property type="protein sequence ID" value="BAY86159.1"/>
    <property type="molecule type" value="Genomic_DNA"/>
</dbReference>
<dbReference type="SUPFAM" id="SSF55331">
    <property type="entry name" value="Tautomerase/MIF"/>
    <property type="match status" value="1"/>
</dbReference>
<dbReference type="PANTHER" id="PTHR35530">
    <property type="entry name" value="TAUTOMERASE-RELATED"/>
    <property type="match status" value="1"/>
</dbReference>
<keyword evidence="2 4" id="KW-0413">Isomerase</keyword>
<keyword evidence="8" id="KW-1185">Reference proteome</keyword>
<dbReference type="InterPro" id="IPR004370">
    <property type="entry name" value="4-OT-like_dom"/>
</dbReference>
<dbReference type="InterPro" id="IPR014347">
    <property type="entry name" value="Tautomerase/MIF_sf"/>
</dbReference>
<dbReference type="InterPro" id="IPR018191">
    <property type="entry name" value="4-OT"/>
</dbReference>
<feature type="active site" description="Proton acceptor; via imino nitrogen" evidence="3">
    <location>
        <position position="2"/>
    </location>
</feature>
<dbReference type="Gene3D" id="3.30.429.10">
    <property type="entry name" value="Macrophage Migration Inhibitory Factor"/>
    <property type="match status" value="1"/>
</dbReference>